<dbReference type="RefSeq" id="WP_143089471.1">
    <property type="nucleotide sequence ID" value="NZ_FOLH01000001.1"/>
</dbReference>
<dbReference type="Proteomes" id="UP000199058">
    <property type="component" value="Unassembled WGS sequence"/>
</dbReference>
<dbReference type="STRING" id="1122252.SAMN05660443_0657"/>
<proteinExistence type="predicted"/>
<protein>
    <submittedName>
        <fullName evidence="2">Uncharacterized protein</fullName>
    </submittedName>
</protein>
<reference evidence="2 3" key="1">
    <citation type="submission" date="2016-10" db="EMBL/GenBank/DDBJ databases">
        <authorList>
            <person name="de Groot N.N."/>
        </authorList>
    </citation>
    <scope>NUCLEOTIDE SEQUENCE [LARGE SCALE GENOMIC DNA]</scope>
    <source>
        <strain evidence="2 3">DSM 18438</strain>
    </source>
</reference>
<accession>A0A1I1EJT7</accession>
<name>A0A1I1EJT7_9GAMM</name>
<evidence type="ECO:0000313" key="3">
    <source>
        <dbReference type="Proteomes" id="UP000199058"/>
    </source>
</evidence>
<organism evidence="2 3">
    <name type="scientific">Marinospirillum celere</name>
    <dbReference type="NCBI Taxonomy" id="1122252"/>
    <lineage>
        <taxon>Bacteria</taxon>
        <taxon>Pseudomonadati</taxon>
        <taxon>Pseudomonadota</taxon>
        <taxon>Gammaproteobacteria</taxon>
        <taxon>Oceanospirillales</taxon>
        <taxon>Oceanospirillaceae</taxon>
        <taxon>Marinospirillum</taxon>
    </lineage>
</organism>
<feature type="region of interest" description="Disordered" evidence="1">
    <location>
        <begin position="211"/>
        <end position="241"/>
    </location>
</feature>
<evidence type="ECO:0000256" key="1">
    <source>
        <dbReference type="SAM" id="MobiDB-lite"/>
    </source>
</evidence>
<gene>
    <name evidence="2" type="ORF">SAMN05660443_0657</name>
</gene>
<evidence type="ECO:0000313" key="2">
    <source>
        <dbReference type="EMBL" id="SFB87419.1"/>
    </source>
</evidence>
<sequence length="717" mass="82682">MNKYFFLSQQYMQTLELLKRHELWDFELGIELRPLIQYCLPPPTLENIYLIVRWLEAMDFNEDWANLDLLKRLSRKLRYHPERNPDEYIKEYGSSHPVAAAIRKVHNLEWDSESKRQAISSLLSTVFEHTGPAELLDDTDYYLDVYQLRDTILAKLAAEKGLPLQGNTTKGLEAKNRHTAPILDGRRWLGCAFNELDSDQSFWRNPPHLNFTHTVSDSQKPKTPKKPDSDQQDQNPNQIELNDSTLTNSEQFYELHNFVPHWVRSNVRSHANSYQLSWSSIIRYWSFLLDKNRLPQLYISVLALVIGLPKRRWSKATVGKAPELEGQEIIFDPVNQCLFYRVLNGATNFEHQNRLHTSEIVGLALPKSLGRCLDEHRSVFEEGVKEERAVRDFSANHPGPSTGINQMARSGHCLLRSCLMSEVSAFTLAGNLPIEFRARACYVTTTNATINQNFRCTVSLLKTEINQRLSSDHPLRKQINTLLEECYKEPVNFHVGSQLGHKPPLFSDIQPPRLSGDQVLEKANGLELHFYWMLQYAYANRPVGPGTETFLLDNFRLHRDKDSADFFESKLIFEHSLVQAQFQELMKCRQALFQQNSQALTDETSRPIALYHQQDRASGMIASSPLQSQQASQLAKNYWSLAFNHDRTNASRHQCATFAHKLMSENHADLWLGHHIDGWDALAPFSTAHPELFNELEMLQSQWLEKLGFKLKKSPLS</sequence>
<dbReference type="AlphaFoldDB" id="A0A1I1EJT7"/>
<keyword evidence="3" id="KW-1185">Reference proteome</keyword>
<dbReference type="EMBL" id="FOLH01000001">
    <property type="protein sequence ID" value="SFB87419.1"/>
    <property type="molecule type" value="Genomic_DNA"/>
</dbReference>